<gene>
    <name evidence="1" type="ORF">EYR41_010544</name>
</gene>
<dbReference type="EMBL" id="SOZJ01000007">
    <property type="protein sequence ID" value="TGJ64494.1"/>
    <property type="molecule type" value="Genomic_DNA"/>
</dbReference>
<accession>A0A7C8PTI1</accession>
<sequence length="1030" mass="118559">MPQARKRARPCPRLDDDEVKEEMRQLYQVLLLKPDEIAAEINKNYNLEVTPNQVRDKINKLGYKKRLGPQQSEAIYRNVTKRAKIGKESEVIIDGVITISGKKLQRSLARNLNATKQYHISQGIGDDITPFELPGNIRICTPKASSMILTLTAAPGHRYIPLKVLYKLPIWQFSHFLDKVDLQFQHPSVHNNSNFKITAHQSIPHSPLLRLIIYKLSNSIHMIELDIMTILDRVNEFQLQEPLKRLLKNDTPSIKAVCEKLLPLLYIRREVALVELICGTHGIQLERYDAACFLWSTESLEQGRVYIWFDAVLEDIEKTNTLPKSHNDLDILFDLCRYIRGDMWLFMQMWDRREFPDFIMEMDECLGPSNTPLFTGDPDELEEFLDLGLTRHRSALTIEAILRDNCDIAEIFLENSNLRSVNKDDISRFKPMDEMSQNNRWEKVDISTFHRLVSRVVGFEVMPPHEKQCFLYERDQAWRWDMRDCGASEPQIADADLEDFTYNINKTLVLAACRHPRMVDYILRVMKWANPSLTELEIVSTAIDLIPLWMKNQPKRTCGCTKMYDYQNPFPEPENYRLRDPRFFPHALNRFLRLGIDPKETKLWRNLIWGYLDKDEMECGADKYKYILAHFESFLCCGPNIINNDIEFPSSTLAQKYSDVFSVQNHTSFKPIEAALFLPRPEAFMLLLKYGALLPENLFTTDRNLLAKFVINGEFIQAFSRRDLKSVDDLWPYRIEAADAIEKDPFATEKRQIEIHLKKEDLTAATNLSLQSQNPFFLIKVFLSISKLAIHRKVYEPLDLQLLRTLFNTGISQNLEKIDLNSPDFEEYNRKYGDVLHDAITYNTVEIVDILLEYEKGLNLREHAHRKLSSGEFLTYCPFREKNYKYVPQAAGGSLQALKSLIAHGFDINGGICGCPPDISGSDELRTALSAAIEGGDMDTIVFVLQSGVDIYAPCAGIYSLVSGIEYAVEMGHLDATALILSIEPTCYPLALKAAEKTSHGYMKTYVLNWKPELDNTTLPSGQNLCMDLE</sequence>
<dbReference type="InterPro" id="IPR002110">
    <property type="entry name" value="Ankyrin_rpt"/>
</dbReference>
<evidence type="ECO:0000313" key="1">
    <source>
        <dbReference type="EMBL" id="TGJ64494.1"/>
    </source>
</evidence>
<dbReference type="Proteomes" id="UP000297595">
    <property type="component" value="Unassembled WGS sequence"/>
</dbReference>
<dbReference type="InterPro" id="IPR036770">
    <property type="entry name" value="Ankyrin_rpt-contain_sf"/>
</dbReference>
<dbReference type="Gene3D" id="1.25.40.20">
    <property type="entry name" value="Ankyrin repeat-containing domain"/>
    <property type="match status" value="1"/>
</dbReference>
<protein>
    <submittedName>
        <fullName evidence="1">Uncharacterized protein</fullName>
    </submittedName>
</protein>
<comment type="caution">
    <text evidence="1">The sequence shown here is derived from an EMBL/GenBank/DDBJ whole genome shotgun (WGS) entry which is preliminary data.</text>
</comment>
<dbReference type="SMART" id="SM00248">
    <property type="entry name" value="ANK"/>
    <property type="match status" value="3"/>
</dbReference>
<name>A0A7C8PTI1_ORBOL</name>
<evidence type="ECO:0000313" key="2">
    <source>
        <dbReference type="Proteomes" id="UP000297595"/>
    </source>
</evidence>
<dbReference type="AlphaFoldDB" id="A0A7C8PTI1"/>
<organism evidence="1 2">
    <name type="scientific">Orbilia oligospora</name>
    <name type="common">Nematode-trapping fungus</name>
    <name type="synonym">Arthrobotrys oligospora</name>
    <dbReference type="NCBI Taxonomy" id="2813651"/>
    <lineage>
        <taxon>Eukaryota</taxon>
        <taxon>Fungi</taxon>
        <taxon>Dikarya</taxon>
        <taxon>Ascomycota</taxon>
        <taxon>Pezizomycotina</taxon>
        <taxon>Orbiliomycetes</taxon>
        <taxon>Orbiliales</taxon>
        <taxon>Orbiliaceae</taxon>
        <taxon>Orbilia</taxon>
    </lineage>
</organism>
<reference evidence="1 2" key="1">
    <citation type="submission" date="2019-03" db="EMBL/GenBank/DDBJ databases">
        <title>Nematode-trapping fungi genome.</title>
        <authorList>
            <person name="Vidal-Diez De Ulzurrun G."/>
        </authorList>
    </citation>
    <scope>NUCLEOTIDE SEQUENCE [LARGE SCALE GENOMIC DNA]</scope>
    <source>
        <strain evidence="1 2">TWF154</strain>
    </source>
</reference>
<proteinExistence type="predicted"/>
<dbReference type="SUPFAM" id="SSF48403">
    <property type="entry name" value="Ankyrin repeat"/>
    <property type="match status" value="1"/>
</dbReference>